<reference evidence="2" key="1">
    <citation type="submission" date="2016-04" db="EMBL/GenBank/DDBJ databases">
        <authorList>
            <person name="Nguyen H.D."/>
            <person name="Samba Siva P."/>
            <person name="Cullis J."/>
            <person name="Levesque C.A."/>
            <person name="Hambleton S."/>
        </authorList>
    </citation>
    <scope>NUCLEOTIDE SEQUENCE</scope>
    <source>
        <strain evidence="2">DAOMC 236416</strain>
    </source>
</reference>
<keyword evidence="3" id="KW-1185">Reference proteome</keyword>
<comment type="caution">
    <text evidence="2">The sequence shown here is derived from an EMBL/GenBank/DDBJ whole genome shotgun (WGS) entry which is preliminary data.</text>
</comment>
<evidence type="ECO:0000256" key="1">
    <source>
        <dbReference type="SAM" id="MobiDB-lite"/>
    </source>
</evidence>
<protein>
    <submittedName>
        <fullName evidence="2">Uncharacterized protein</fullName>
    </submittedName>
</protein>
<proteinExistence type="predicted"/>
<dbReference type="Proteomes" id="UP000077521">
    <property type="component" value="Unassembled WGS sequence"/>
</dbReference>
<reference evidence="2" key="2">
    <citation type="journal article" date="2019" name="IMA Fungus">
        <title>Genome sequencing and comparison of five Tilletia species to identify candidate genes for the detection of regulated species infecting wheat.</title>
        <authorList>
            <person name="Nguyen H.D.T."/>
            <person name="Sultana T."/>
            <person name="Kesanakurti P."/>
            <person name="Hambleton S."/>
        </authorList>
    </citation>
    <scope>NUCLEOTIDE SEQUENCE</scope>
    <source>
        <strain evidence="2">DAOMC 236416</strain>
    </source>
</reference>
<gene>
    <name evidence="2" type="ORF">A4X13_0g7601</name>
</gene>
<dbReference type="AlphaFoldDB" id="A0A177TCE9"/>
<evidence type="ECO:0000313" key="2">
    <source>
        <dbReference type="EMBL" id="KAE8241011.1"/>
    </source>
</evidence>
<feature type="compositionally biased region" description="Basic and acidic residues" evidence="1">
    <location>
        <begin position="48"/>
        <end position="60"/>
    </location>
</feature>
<organism evidence="2 3">
    <name type="scientific">Tilletia indica</name>
    <dbReference type="NCBI Taxonomy" id="43049"/>
    <lineage>
        <taxon>Eukaryota</taxon>
        <taxon>Fungi</taxon>
        <taxon>Dikarya</taxon>
        <taxon>Basidiomycota</taxon>
        <taxon>Ustilaginomycotina</taxon>
        <taxon>Exobasidiomycetes</taxon>
        <taxon>Tilletiales</taxon>
        <taxon>Tilletiaceae</taxon>
        <taxon>Tilletia</taxon>
    </lineage>
</organism>
<dbReference type="EMBL" id="LWDF02000987">
    <property type="protein sequence ID" value="KAE8241011.1"/>
    <property type="molecule type" value="Genomic_DNA"/>
</dbReference>
<name>A0A177TCE9_9BASI</name>
<accession>A0A177TCE9</accession>
<feature type="region of interest" description="Disordered" evidence="1">
    <location>
        <begin position="44"/>
        <end position="81"/>
    </location>
</feature>
<sequence length="81" mass="8672">MDDDPGGYRQASSAFSLLSTASLVSKAKERVIETASRLPHLNISIKGETAKEDASEEERQGGMSGGSALRQAKSREKSNFV</sequence>
<evidence type="ECO:0000313" key="3">
    <source>
        <dbReference type="Proteomes" id="UP000077521"/>
    </source>
</evidence>